<dbReference type="InterPro" id="IPR045584">
    <property type="entry name" value="Pilin-like"/>
</dbReference>
<gene>
    <name evidence="1" type="ORF">S01H1_81676</name>
</gene>
<name>X0XME4_9ZZZZ</name>
<dbReference type="SUPFAM" id="SSF54523">
    <property type="entry name" value="Pili subunits"/>
    <property type="match status" value="1"/>
</dbReference>
<sequence length="187" mass="21091">MLGWRGPGLARRWKPLRHLARVAPIFYKSTGLFQRDRRSYFELMTGMIQTSYLSPPERMAGTKRWEARFEALPSTAFVTKMICPGMAGTTGAFLRGLATVRTAAAAVAIERYRLGNGALPETFDALVPTWLEVAPQDPFNGEALHYKMRERGYVVYSVGEDLTDDGGKGRNDRGKRVYTDVTFYVER</sequence>
<dbReference type="EMBL" id="BARS01055300">
    <property type="protein sequence ID" value="GAG44350.1"/>
    <property type="molecule type" value="Genomic_DNA"/>
</dbReference>
<dbReference type="AlphaFoldDB" id="X0XME4"/>
<evidence type="ECO:0000313" key="1">
    <source>
        <dbReference type="EMBL" id="GAG44350.1"/>
    </source>
</evidence>
<protein>
    <submittedName>
        <fullName evidence="1">Uncharacterized protein</fullName>
    </submittedName>
</protein>
<organism evidence="1">
    <name type="scientific">marine sediment metagenome</name>
    <dbReference type="NCBI Taxonomy" id="412755"/>
    <lineage>
        <taxon>unclassified sequences</taxon>
        <taxon>metagenomes</taxon>
        <taxon>ecological metagenomes</taxon>
    </lineage>
</organism>
<proteinExistence type="predicted"/>
<accession>X0XME4</accession>
<comment type="caution">
    <text evidence="1">The sequence shown here is derived from an EMBL/GenBank/DDBJ whole genome shotgun (WGS) entry which is preliminary data.</text>
</comment>
<reference evidence="1" key="1">
    <citation type="journal article" date="2014" name="Front. Microbiol.">
        <title>High frequency of phylogenetically diverse reductive dehalogenase-homologous genes in deep subseafloor sedimentary metagenomes.</title>
        <authorList>
            <person name="Kawai M."/>
            <person name="Futagami T."/>
            <person name="Toyoda A."/>
            <person name="Takaki Y."/>
            <person name="Nishi S."/>
            <person name="Hori S."/>
            <person name="Arai W."/>
            <person name="Tsubouchi T."/>
            <person name="Morono Y."/>
            <person name="Uchiyama I."/>
            <person name="Ito T."/>
            <person name="Fujiyama A."/>
            <person name="Inagaki F."/>
            <person name="Takami H."/>
        </authorList>
    </citation>
    <scope>NUCLEOTIDE SEQUENCE</scope>
    <source>
        <strain evidence="1">Expedition CK06-06</strain>
    </source>
</reference>